<name>A0A8S5UDW0_9CAUD</name>
<reference evidence="1" key="1">
    <citation type="journal article" date="2021" name="Proc. Natl. Acad. Sci. U.S.A.">
        <title>A Catalog of Tens of Thousands of Viruses from Human Metagenomes Reveals Hidden Associations with Chronic Diseases.</title>
        <authorList>
            <person name="Tisza M.J."/>
            <person name="Buck C.B."/>
        </authorList>
    </citation>
    <scope>NUCLEOTIDE SEQUENCE</scope>
    <source>
        <strain evidence="1">CtNLX12</strain>
    </source>
</reference>
<dbReference type="EMBL" id="BK016068">
    <property type="protein sequence ID" value="DAF92586.1"/>
    <property type="molecule type" value="Genomic_DNA"/>
</dbReference>
<protein>
    <submittedName>
        <fullName evidence="1">Zinc-ribbon domain protein</fullName>
    </submittedName>
</protein>
<accession>A0A8S5UDW0</accession>
<sequence length="140" mass="15970">MTESEAIKELHGIRPRGGIIPQKRAEALDVAIQALEEVQQYREIGTLEELQNMKSDYFEALSDWRQYRKIGTLEECRTAIEKQTAKKPIFSHNLSDTLSAFHCECGNTIKVSHDIGIMNNNNAPNYCSKCGCKFDWSDEE</sequence>
<evidence type="ECO:0000313" key="1">
    <source>
        <dbReference type="EMBL" id="DAF92586.1"/>
    </source>
</evidence>
<proteinExistence type="predicted"/>
<organism evidence="1">
    <name type="scientific">Siphoviridae sp. ctNLX12</name>
    <dbReference type="NCBI Taxonomy" id="2825469"/>
    <lineage>
        <taxon>Viruses</taxon>
        <taxon>Duplodnaviria</taxon>
        <taxon>Heunggongvirae</taxon>
        <taxon>Uroviricota</taxon>
        <taxon>Caudoviricetes</taxon>
    </lineage>
</organism>